<dbReference type="GeneID" id="103338817"/>
<feature type="domain" description="ABC transporter" evidence="9">
    <location>
        <begin position="609"/>
        <end position="846"/>
    </location>
</feature>
<comment type="similarity">
    <text evidence="2">Belongs to the ABC transporter superfamily. ABCA family. CPR flippase (TC 3.A.1.211) subfamily.</text>
</comment>
<keyword evidence="5" id="KW-0067">ATP-binding</keyword>
<dbReference type="SUPFAM" id="SSF52540">
    <property type="entry name" value="P-loop containing nucleoside triphosphate hydrolases"/>
    <property type="match status" value="1"/>
</dbReference>
<reference evidence="10" key="1">
    <citation type="journal article" date="2012" name="Nat. Commun.">
        <title>The genome of Prunus mume.</title>
        <authorList>
            <person name="Zhang Q."/>
            <person name="Chen W."/>
            <person name="Sun L."/>
            <person name="Zhao F."/>
            <person name="Huang B."/>
            <person name="Yang W."/>
            <person name="Tao Y."/>
            <person name="Wang J."/>
            <person name="Yuan Z."/>
            <person name="Fan G."/>
            <person name="Xing Z."/>
            <person name="Han C."/>
            <person name="Pan H."/>
            <person name="Zhong X."/>
            <person name="Shi W."/>
            <person name="Liang X."/>
            <person name="Du D."/>
            <person name="Sun F."/>
            <person name="Xu Z."/>
            <person name="Hao R."/>
            <person name="Lv T."/>
            <person name="Lv Y."/>
            <person name="Zheng Z."/>
            <person name="Sun M."/>
            <person name="Luo L."/>
            <person name="Cai M."/>
            <person name="Gao Y."/>
            <person name="Wang J."/>
            <person name="Yin Y."/>
            <person name="Xu X."/>
            <person name="Cheng T."/>
            <person name="Wang J."/>
        </authorList>
    </citation>
    <scope>NUCLEOTIDE SEQUENCE [LARGE SCALE GENOMIC DNA]</scope>
</reference>
<gene>
    <name evidence="11" type="primary">LOC103338817</name>
</gene>
<evidence type="ECO:0000259" key="9">
    <source>
        <dbReference type="PROSITE" id="PS50893"/>
    </source>
</evidence>
<dbReference type="Proteomes" id="UP000694861">
    <property type="component" value="Linkage group LG7"/>
</dbReference>
<keyword evidence="4" id="KW-0547">Nucleotide-binding</keyword>
<feature type="transmembrane region" description="Helical" evidence="8">
    <location>
        <begin position="523"/>
        <end position="541"/>
    </location>
</feature>
<feature type="transmembrane region" description="Helical" evidence="8">
    <location>
        <begin position="335"/>
        <end position="357"/>
    </location>
</feature>
<dbReference type="SMART" id="SM00382">
    <property type="entry name" value="AAA"/>
    <property type="match status" value="1"/>
</dbReference>
<dbReference type="RefSeq" id="XP_016651188.1">
    <property type="nucleotide sequence ID" value="XM_016795702.1"/>
</dbReference>
<evidence type="ECO:0000256" key="2">
    <source>
        <dbReference type="ARBA" id="ARBA00008526"/>
    </source>
</evidence>
<dbReference type="CDD" id="cd03263">
    <property type="entry name" value="ABC_subfamily_A"/>
    <property type="match status" value="1"/>
</dbReference>
<feature type="transmembrane region" description="Helical" evidence="8">
    <location>
        <begin position="30"/>
        <end position="53"/>
    </location>
</feature>
<protein>
    <submittedName>
        <fullName evidence="11">ABC transporter A family member 7-like</fullName>
    </submittedName>
</protein>
<evidence type="ECO:0000256" key="1">
    <source>
        <dbReference type="ARBA" id="ARBA00004141"/>
    </source>
</evidence>
<dbReference type="InterPro" id="IPR017871">
    <property type="entry name" value="ABC_transporter-like_CS"/>
</dbReference>
<organism evidence="10 11">
    <name type="scientific">Prunus mume</name>
    <name type="common">Japanese apricot</name>
    <name type="synonym">Armeniaca mume</name>
    <dbReference type="NCBI Taxonomy" id="102107"/>
    <lineage>
        <taxon>Eukaryota</taxon>
        <taxon>Viridiplantae</taxon>
        <taxon>Streptophyta</taxon>
        <taxon>Embryophyta</taxon>
        <taxon>Tracheophyta</taxon>
        <taxon>Spermatophyta</taxon>
        <taxon>Magnoliopsida</taxon>
        <taxon>eudicotyledons</taxon>
        <taxon>Gunneridae</taxon>
        <taxon>Pentapetalae</taxon>
        <taxon>rosids</taxon>
        <taxon>fabids</taxon>
        <taxon>Rosales</taxon>
        <taxon>Rosaceae</taxon>
        <taxon>Amygdaloideae</taxon>
        <taxon>Amygdaleae</taxon>
        <taxon>Prunus</taxon>
    </lineage>
</organism>
<name>A0ABM1LUW1_PRUMU</name>
<evidence type="ECO:0000256" key="8">
    <source>
        <dbReference type="SAM" id="Phobius"/>
    </source>
</evidence>
<dbReference type="InterPro" id="IPR003439">
    <property type="entry name" value="ABC_transporter-like_ATP-bd"/>
</dbReference>
<evidence type="ECO:0000256" key="7">
    <source>
        <dbReference type="ARBA" id="ARBA00023136"/>
    </source>
</evidence>
<evidence type="ECO:0000256" key="6">
    <source>
        <dbReference type="ARBA" id="ARBA00022989"/>
    </source>
</evidence>
<dbReference type="InterPro" id="IPR003593">
    <property type="entry name" value="AAA+_ATPase"/>
</dbReference>
<dbReference type="PROSITE" id="PS00211">
    <property type="entry name" value="ABC_TRANSPORTER_1"/>
    <property type="match status" value="1"/>
</dbReference>
<keyword evidence="6 8" id="KW-1133">Transmembrane helix</keyword>
<comment type="subcellular location">
    <subcellularLocation>
        <location evidence="1">Membrane</location>
        <topology evidence="1">Multi-pass membrane protein</topology>
    </subcellularLocation>
</comment>
<keyword evidence="10" id="KW-1185">Reference proteome</keyword>
<evidence type="ECO:0000256" key="5">
    <source>
        <dbReference type="ARBA" id="ARBA00022840"/>
    </source>
</evidence>
<keyword evidence="3 8" id="KW-0812">Transmembrane</keyword>
<dbReference type="InterPro" id="IPR013525">
    <property type="entry name" value="ABC2_TM"/>
</dbReference>
<evidence type="ECO:0000256" key="3">
    <source>
        <dbReference type="ARBA" id="ARBA00022692"/>
    </source>
</evidence>
<evidence type="ECO:0000313" key="10">
    <source>
        <dbReference type="Proteomes" id="UP000694861"/>
    </source>
</evidence>
<dbReference type="Pfam" id="PF12698">
    <property type="entry name" value="ABC2_membrane_3"/>
    <property type="match status" value="1"/>
</dbReference>
<dbReference type="Pfam" id="PF24526">
    <property type="entry name" value="ABCA12_C"/>
    <property type="match status" value="1"/>
</dbReference>
<dbReference type="PANTHER" id="PTHR19229:SF154">
    <property type="entry name" value="ABC TRANSPORTER A FAMILY MEMBER 3-RELATED"/>
    <property type="match status" value="1"/>
</dbReference>
<dbReference type="InterPro" id="IPR027417">
    <property type="entry name" value="P-loop_NTPase"/>
</dbReference>
<sequence length="932" mass="104335">MADRLRAPASFLTQSNALLRKNLTFQKRNMCSNVSLVLIPCLLCLILLGLQIATDKMKMEESKGNLIKCDNSSSGFDERSPCPYPKPREWPPVLHIPDATSRAVTSDSVIPFTDLPDESCRANGSCPLTILVTGNNQSFGQILAGNLLSNDFPLNSSDVMDFLANNVMGSHSLPRAPNFLDGAFFIQTIYKVQRQCSPNSTFSIPPFCLPNFVLNPEVRCVEALTLWRNNSSDINNELYKGYPKGNPERKVNEILAAYDFLNSNENSFNAILWYNSSLRRSVGSDLQRIGRSVNLASNAYLQFLQGPGTKMLFEFVKEMPKPVTNVVSIPDLSSLLGPLFFTWIILLLFPVVLKSLVYEKQQKLRIMMKMHGLGDGPYWMISYAYFLAVSLIYMLLFMAVGSIIGLKFFTINDYSIQLVFYFIYMNLQIAAAFLVASMFSNVKACTAIGYILVFGTGLLAENLFRSFIEDASVSRRGIILLQLYPGFSLYRGLYELAQYPLQEKRVGMGWGDLNDNQNGMREVFIIMVIEWFVVLFVAYCIDQVVSSGSGKSPLFFLQRIRKKKLTSLRRPSLQRQGSKVSIQMEKSDVSHEIEMVERLVLEQNTSHAIVCDNLKKVYPGRDGNPEKFAVKGLSLALPPGECFGMLGPNGAGKTSFISMMTGLTKPTSGTAYVHGMDIRTQMNNIYTSMGFCPQHDLLWETLTGREHLLFYGRLKNLKGRALMQAVEESLKSVKLFDGGIADKQAGKYSGGMKRRLSVAISLIGDPKVVYMDEPSTGLDPSSRNHLWNVIKTAKQDRAIILTTHSMEEAEVLCDRLGIFVDGRMQCIGNPKELKGRHGGLYVFTMTTSWEHEEEVERIVQKLSPNANKTYRLSGTQKFELPKNEVRIADVFQAVEFAKSRFPVFAWGVVDTTLEDVFIKVAAAAAESSSYDI</sequence>
<dbReference type="Pfam" id="PF00005">
    <property type="entry name" value="ABC_tran"/>
    <property type="match status" value="1"/>
</dbReference>
<evidence type="ECO:0000313" key="11">
    <source>
        <dbReference type="RefSeq" id="XP_016651188.1"/>
    </source>
</evidence>
<dbReference type="PROSITE" id="PS50893">
    <property type="entry name" value="ABC_TRANSPORTER_2"/>
    <property type="match status" value="1"/>
</dbReference>
<proteinExistence type="inferred from homology"/>
<feature type="transmembrane region" description="Helical" evidence="8">
    <location>
        <begin position="378"/>
        <end position="406"/>
    </location>
</feature>
<evidence type="ECO:0000256" key="4">
    <source>
        <dbReference type="ARBA" id="ARBA00022741"/>
    </source>
</evidence>
<dbReference type="PANTHER" id="PTHR19229">
    <property type="entry name" value="ATP-BINDING CASSETTE TRANSPORTER SUBFAMILY A ABCA"/>
    <property type="match status" value="1"/>
</dbReference>
<dbReference type="InterPro" id="IPR026082">
    <property type="entry name" value="ABCA"/>
</dbReference>
<accession>A0ABM1LUW1</accession>
<dbReference type="Gene3D" id="3.40.50.300">
    <property type="entry name" value="P-loop containing nucleotide triphosphate hydrolases"/>
    <property type="match status" value="1"/>
</dbReference>
<reference evidence="11" key="2">
    <citation type="submission" date="2025-08" db="UniProtKB">
        <authorList>
            <consortium name="RefSeq"/>
        </authorList>
    </citation>
    <scope>IDENTIFICATION</scope>
</reference>
<keyword evidence="7 8" id="KW-0472">Membrane</keyword>
<feature type="transmembrane region" description="Helical" evidence="8">
    <location>
        <begin position="418"/>
        <end position="436"/>
    </location>
</feature>